<evidence type="ECO:0000256" key="10">
    <source>
        <dbReference type="ARBA" id="ARBA00023004"/>
    </source>
</evidence>
<dbReference type="PANTHER" id="PTHR47953">
    <property type="entry name" value="OS08G0105600 PROTEIN"/>
    <property type="match status" value="1"/>
</dbReference>
<evidence type="ECO:0000256" key="7">
    <source>
        <dbReference type="ARBA" id="ARBA00022968"/>
    </source>
</evidence>
<dbReference type="GO" id="GO:0046872">
    <property type="term" value="F:metal ion binding"/>
    <property type="evidence" value="ECO:0007669"/>
    <property type="project" value="UniProtKB-KW"/>
</dbReference>
<dbReference type="InterPro" id="IPR001128">
    <property type="entry name" value="Cyt_P450"/>
</dbReference>
<gene>
    <name evidence="13" type="ORF">Fot_09841</name>
</gene>
<keyword evidence="10" id="KW-0408">Iron</keyword>
<protein>
    <submittedName>
        <fullName evidence="13">Cytochrome</fullName>
    </submittedName>
</protein>
<dbReference type="Pfam" id="PF00067">
    <property type="entry name" value="p450"/>
    <property type="match status" value="1"/>
</dbReference>
<evidence type="ECO:0000256" key="5">
    <source>
        <dbReference type="ARBA" id="ARBA00022692"/>
    </source>
</evidence>
<keyword evidence="7" id="KW-0735">Signal-anchor</keyword>
<dbReference type="SUPFAM" id="SSF48264">
    <property type="entry name" value="Cytochrome P450"/>
    <property type="match status" value="1"/>
</dbReference>
<evidence type="ECO:0000256" key="8">
    <source>
        <dbReference type="ARBA" id="ARBA00022989"/>
    </source>
</evidence>
<dbReference type="Gene3D" id="1.10.630.10">
    <property type="entry name" value="Cytochrome P450"/>
    <property type="match status" value="1"/>
</dbReference>
<evidence type="ECO:0000313" key="14">
    <source>
        <dbReference type="Proteomes" id="UP001604277"/>
    </source>
</evidence>
<proteinExistence type="inferred from homology"/>
<evidence type="ECO:0000256" key="12">
    <source>
        <dbReference type="ARBA" id="ARBA00023136"/>
    </source>
</evidence>
<keyword evidence="11" id="KW-0503">Monooxygenase</keyword>
<evidence type="ECO:0000256" key="1">
    <source>
        <dbReference type="ARBA" id="ARBA00001971"/>
    </source>
</evidence>
<dbReference type="EMBL" id="JBFOLJ010000003">
    <property type="protein sequence ID" value="KAL2548311.1"/>
    <property type="molecule type" value="Genomic_DNA"/>
</dbReference>
<dbReference type="GO" id="GO:0004497">
    <property type="term" value="F:monooxygenase activity"/>
    <property type="evidence" value="ECO:0007669"/>
    <property type="project" value="UniProtKB-KW"/>
</dbReference>
<keyword evidence="12" id="KW-0472">Membrane</keyword>
<evidence type="ECO:0000256" key="11">
    <source>
        <dbReference type="ARBA" id="ARBA00023033"/>
    </source>
</evidence>
<comment type="similarity">
    <text evidence="3">Belongs to the cytochrome P450 family.</text>
</comment>
<evidence type="ECO:0000256" key="9">
    <source>
        <dbReference type="ARBA" id="ARBA00023002"/>
    </source>
</evidence>
<evidence type="ECO:0000256" key="2">
    <source>
        <dbReference type="ARBA" id="ARBA00004606"/>
    </source>
</evidence>
<keyword evidence="4" id="KW-0349">Heme</keyword>
<comment type="cofactor">
    <cofactor evidence="1">
        <name>heme</name>
        <dbReference type="ChEBI" id="CHEBI:30413"/>
    </cofactor>
</comment>
<comment type="subcellular location">
    <subcellularLocation>
        <location evidence="2">Membrane</location>
        <topology evidence="2">Single-pass type II membrane protein</topology>
    </subcellularLocation>
</comment>
<keyword evidence="6" id="KW-0479">Metal-binding</keyword>
<keyword evidence="14" id="KW-1185">Reference proteome</keyword>
<dbReference type="PANTHER" id="PTHR47953:SF19">
    <property type="entry name" value="OS06G0641600 PROTEIN"/>
    <property type="match status" value="1"/>
</dbReference>
<evidence type="ECO:0000313" key="13">
    <source>
        <dbReference type="EMBL" id="KAL2548311.1"/>
    </source>
</evidence>
<dbReference type="GO" id="GO:0016020">
    <property type="term" value="C:membrane"/>
    <property type="evidence" value="ECO:0007669"/>
    <property type="project" value="UniProtKB-SubCell"/>
</dbReference>
<evidence type="ECO:0000256" key="3">
    <source>
        <dbReference type="ARBA" id="ARBA00010617"/>
    </source>
</evidence>
<keyword evidence="5" id="KW-0812">Transmembrane</keyword>
<comment type="caution">
    <text evidence="13">The sequence shown here is derived from an EMBL/GenBank/DDBJ whole genome shotgun (WGS) entry which is preliminary data.</text>
</comment>
<dbReference type="AlphaFoldDB" id="A0ABD1WF57"/>
<organism evidence="13 14">
    <name type="scientific">Forsythia ovata</name>
    <dbReference type="NCBI Taxonomy" id="205694"/>
    <lineage>
        <taxon>Eukaryota</taxon>
        <taxon>Viridiplantae</taxon>
        <taxon>Streptophyta</taxon>
        <taxon>Embryophyta</taxon>
        <taxon>Tracheophyta</taxon>
        <taxon>Spermatophyta</taxon>
        <taxon>Magnoliopsida</taxon>
        <taxon>eudicotyledons</taxon>
        <taxon>Gunneridae</taxon>
        <taxon>Pentapetalae</taxon>
        <taxon>asterids</taxon>
        <taxon>lamiids</taxon>
        <taxon>Lamiales</taxon>
        <taxon>Oleaceae</taxon>
        <taxon>Forsythieae</taxon>
        <taxon>Forsythia</taxon>
    </lineage>
</organism>
<dbReference type="InterPro" id="IPR052306">
    <property type="entry name" value="CYP450_71D"/>
</dbReference>
<sequence>MGSWVDMFIGGTDPSTTAMDWIMSELMRNPRVMEMAQDEIRQAFKGKKTIEKSDAQKLKYLKLIIKESLRIHPVTHLLPRACRVECEVDGYTIPMKAKVTVIYGL</sequence>
<evidence type="ECO:0000256" key="6">
    <source>
        <dbReference type="ARBA" id="ARBA00022723"/>
    </source>
</evidence>
<dbReference type="Proteomes" id="UP001604277">
    <property type="component" value="Unassembled WGS sequence"/>
</dbReference>
<keyword evidence="9" id="KW-0560">Oxidoreductase</keyword>
<reference evidence="14" key="1">
    <citation type="submission" date="2024-07" db="EMBL/GenBank/DDBJ databases">
        <title>Two chromosome-level genome assemblies of Korean endemic species Abeliophyllum distichum and Forsythia ovata (Oleaceae).</title>
        <authorList>
            <person name="Jang H."/>
        </authorList>
    </citation>
    <scope>NUCLEOTIDE SEQUENCE [LARGE SCALE GENOMIC DNA]</scope>
</reference>
<dbReference type="InterPro" id="IPR036396">
    <property type="entry name" value="Cyt_P450_sf"/>
</dbReference>
<keyword evidence="8" id="KW-1133">Transmembrane helix</keyword>
<evidence type="ECO:0000256" key="4">
    <source>
        <dbReference type="ARBA" id="ARBA00022617"/>
    </source>
</evidence>
<accession>A0ABD1WF57</accession>
<name>A0ABD1WF57_9LAMI</name>